<proteinExistence type="predicted"/>
<dbReference type="PANTHER" id="PTHR35526">
    <property type="entry name" value="ANTI-SIGMA-F FACTOR RSBW-RELATED"/>
    <property type="match status" value="1"/>
</dbReference>
<gene>
    <name evidence="3" type="ORF">K7472_29470</name>
</gene>
<name>A0ABS7R1X4_9ACTN</name>
<keyword evidence="4" id="KW-1185">Reference proteome</keyword>
<keyword evidence="1" id="KW-0808">Transferase</keyword>
<keyword evidence="3" id="KW-0067">ATP-binding</keyword>
<protein>
    <submittedName>
        <fullName evidence="3">ATP-binding protein</fullName>
    </submittedName>
</protein>
<dbReference type="Proteomes" id="UP001198565">
    <property type="component" value="Unassembled WGS sequence"/>
</dbReference>
<dbReference type="RefSeq" id="WP_222981802.1">
    <property type="nucleotide sequence ID" value="NZ_JAINVZ010000032.1"/>
</dbReference>
<accession>A0ABS7R1X4</accession>
<evidence type="ECO:0000313" key="3">
    <source>
        <dbReference type="EMBL" id="MBY8888946.1"/>
    </source>
</evidence>
<dbReference type="InterPro" id="IPR050267">
    <property type="entry name" value="Anti-sigma-factor_SerPK"/>
</dbReference>
<dbReference type="EMBL" id="JAINVZ010000032">
    <property type="protein sequence ID" value="MBY8888946.1"/>
    <property type="molecule type" value="Genomic_DNA"/>
</dbReference>
<dbReference type="SUPFAM" id="SSF55874">
    <property type="entry name" value="ATPase domain of HSP90 chaperone/DNA topoisomerase II/histidine kinase"/>
    <property type="match status" value="1"/>
</dbReference>
<dbReference type="Gene3D" id="3.30.565.10">
    <property type="entry name" value="Histidine kinase-like ATPase, C-terminal domain"/>
    <property type="match status" value="1"/>
</dbReference>
<dbReference type="InterPro" id="IPR003594">
    <property type="entry name" value="HATPase_dom"/>
</dbReference>
<dbReference type="CDD" id="cd16936">
    <property type="entry name" value="HATPase_RsbW-like"/>
    <property type="match status" value="1"/>
</dbReference>
<feature type="domain" description="Histidine kinase/HSP90-like ATPase" evidence="2">
    <location>
        <begin position="43"/>
        <end position="153"/>
    </location>
</feature>
<keyword evidence="1" id="KW-0418">Kinase</keyword>
<evidence type="ECO:0000256" key="1">
    <source>
        <dbReference type="ARBA" id="ARBA00022527"/>
    </source>
</evidence>
<evidence type="ECO:0000259" key="2">
    <source>
        <dbReference type="Pfam" id="PF13581"/>
    </source>
</evidence>
<dbReference type="InterPro" id="IPR036890">
    <property type="entry name" value="HATPase_C_sf"/>
</dbReference>
<dbReference type="GO" id="GO:0005524">
    <property type="term" value="F:ATP binding"/>
    <property type="evidence" value="ECO:0007669"/>
    <property type="project" value="UniProtKB-KW"/>
</dbReference>
<keyword evidence="3" id="KW-0547">Nucleotide-binding</keyword>
<reference evidence="3 4" key="1">
    <citation type="submission" date="2021-08" db="EMBL/GenBank/DDBJ databases">
        <title>Streptomyces sp. PTM05 isolated from lichen.</title>
        <authorList>
            <person name="Somphong A."/>
            <person name="Phongsopitanun W."/>
            <person name="Tanasupawat S."/>
        </authorList>
    </citation>
    <scope>NUCLEOTIDE SEQUENCE [LARGE SCALE GENOMIC DNA]</scope>
    <source>
        <strain evidence="3 4">Ptm05</strain>
    </source>
</reference>
<keyword evidence="1" id="KW-0723">Serine/threonine-protein kinase</keyword>
<dbReference type="Pfam" id="PF13581">
    <property type="entry name" value="HATPase_c_2"/>
    <property type="match status" value="1"/>
</dbReference>
<comment type="caution">
    <text evidence="3">The sequence shown here is derived from an EMBL/GenBank/DDBJ whole genome shotgun (WGS) entry which is preliminary data.</text>
</comment>
<organism evidence="3 4">
    <name type="scientific">Streptantibioticus parmotrematis</name>
    <dbReference type="NCBI Taxonomy" id="2873249"/>
    <lineage>
        <taxon>Bacteria</taxon>
        <taxon>Bacillati</taxon>
        <taxon>Actinomycetota</taxon>
        <taxon>Actinomycetes</taxon>
        <taxon>Kitasatosporales</taxon>
        <taxon>Streptomycetaceae</taxon>
        <taxon>Streptantibioticus</taxon>
    </lineage>
</organism>
<evidence type="ECO:0000313" key="4">
    <source>
        <dbReference type="Proteomes" id="UP001198565"/>
    </source>
</evidence>
<dbReference type="PANTHER" id="PTHR35526:SF3">
    <property type="entry name" value="ANTI-SIGMA-F FACTOR RSBW"/>
    <property type="match status" value="1"/>
</dbReference>
<sequence>MDLEWFAVNFRNAAAVMSLPQRRNAVQQFRWELASCATAPGLARHHAVGALACWGLSHLSDDVRVVVSELVTNALRHGDGTVVLVVTLDAGISPAEVLIEVSDSPRGAGAWGADASGPGEPLATNGRGLMIVARLAHRWGVERTRRRTTVWCRFTAWARGGTVSGDVIRVGGVGERP</sequence>